<organism evidence="2 3">
    <name type="scientific">Potamilus streckersoni</name>
    <dbReference type="NCBI Taxonomy" id="2493646"/>
    <lineage>
        <taxon>Eukaryota</taxon>
        <taxon>Metazoa</taxon>
        <taxon>Spiralia</taxon>
        <taxon>Lophotrochozoa</taxon>
        <taxon>Mollusca</taxon>
        <taxon>Bivalvia</taxon>
        <taxon>Autobranchia</taxon>
        <taxon>Heteroconchia</taxon>
        <taxon>Palaeoheterodonta</taxon>
        <taxon>Unionida</taxon>
        <taxon>Unionoidea</taxon>
        <taxon>Unionidae</taxon>
        <taxon>Ambleminae</taxon>
        <taxon>Lampsilini</taxon>
        <taxon>Potamilus</taxon>
    </lineage>
</organism>
<dbReference type="EMBL" id="JAEAOA010000869">
    <property type="protein sequence ID" value="KAK3611754.1"/>
    <property type="molecule type" value="Genomic_DNA"/>
</dbReference>
<keyword evidence="3" id="KW-1185">Reference proteome</keyword>
<reference evidence="2" key="2">
    <citation type="journal article" date="2021" name="Genome Biol. Evol.">
        <title>Developing a high-quality reference genome for a parasitic bivalve with doubly uniparental inheritance (Bivalvia: Unionida).</title>
        <authorList>
            <person name="Smith C.H."/>
        </authorList>
    </citation>
    <scope>NUCLEOTIDE SEQUENCE</scope>
    <source>
        <strain evidence="2">CHS0354</strain>
        <tissue evidence="2">Mantle</tissue>
    </source>
</reference>
<proteinExistence type="predicted"/>
<feature type="compositionally biased region" description="Basic and acidic residues" evidence="1">
    <location>
        <begin position="15"/>
        <end position="26"/>
    </location>
</feature>
<evidence type="ECO:0000313" key="2">
    <source>
        <dbReference type="EMBL" id="KAK3611754.1"/>
    </source>
</evidence>
<gene>
    <name evidence="2" type="ORF">CHS0354_014100</name>
</gene>
<reference evidence="2" key="3">
    <citation type="submission" date="2023-05" db="EMBL/GenBank/DDBJ databases">
        <authorList>
            <person name="Smith C.H."/>
        </authorList>
    </citation>
    <scope>NUCLEOTIDE SEQUENCE</scope>
    <source>
        <strain evidence="2">CHS0354</strain>
        <tissue evidence="2">Mantle</tissue>
    </source>
</reference>
<feature type="compositionally biased region" description="Polar residues" evidence="1">
    <location>
        <begin position="1"/>
        <end position="10"/>
    </location>
</feature>
<comment type="caution">
    <text evidence="2">The sequence shown here is derived from an EMBL/GenBank/DDBJ whole genome shotgun (WGS) entry which is preliminary data.</text>
</comment>
<evidence type="ECO:0000256" key="1">
    <source>
        <dbReference type="SAM" id="MobiDB-lite"/>
    </source>
</evidence>
<protein>
    <submittedName>
        <fullName evidence="2">Uncharacterized protein</fullName>
    </submittedName>
</protein>
<dbReference type="Proteomes" id="UP001195483">
    <property type="component" value="Unassembled WGS sequence"/>
</dbReference>
<accession>A0AAE0TJX6</accession>
<dbReference type="AlphaFoldDB" id="A0AAE0TJX6"/>
<sequence>MEMQRASRNMASKAFIERQETRKETVVRNGGKIPSNHFSSLCVKTLSSAFLTNTVAKTCQRINRYK</sequence>
<name>A0AAE0TJX6_9BIVA</name>
<feature type="region of interest" description="Disordered" evidence="1">
    <location>
        <begin position="1"/>
        <end position="30"/>
    </location>
</feature>
<evidence type="ECO:0000313" key="3">
    <source>
        <dbReference type="Proteomes" id="UP001195483"/>
    </source>
</evidence>
<reference evidence="2" key="1">
    <citation type="journal article" date="2021" name="Genome Biol. Evol.">
        <title>A High-Quality Reference Genome for a Parasitic Bivalve with Doubly Uniparental Inheritance (Bivalvia: Unionida).</title>
        <authorList>
            <person name="Smith C.H."/>
        </authorList>
    </citation>
    <scope>NUCLEOTIDE SEQUENCE</scope>
    <source>
        <strain evidence="2">CHS0354</strain>
    </source>
</reference>